<evidence type="ECO:0000313" key="1">
    <source>
        <dbReference type="EMBL" id="WXK78934.1"/>
    </source>
</evidence>
<protein>
    <recommendedName>
        <fullName evidence="3">Zinc ribbon domain-containing protein</fullName>
    </recommendedName>
</protein>
<dbReference type="RefSeq" id="WP_399148618.1">
    <property type="nucleotide sequence ID" value="NZ_CP147982.1"/>
</dbReference>
<reference evidence="1 2" key="1">
    <citation type="submission" date="2024-03" db="EMBL/GenBank/DDBJ databases">
        <title>The complete genome of Streptomyces sirii sp.nov.</title>
        <authorList>
            <person name="Zakalyukina Y.V."/>
            <person name="Belik A.R."/>
            <person name="Biryukov M.V."/>
            <person name="Baturina O.A."/>
            <person name="Kabilov M.R."/>
        </authorList>
    </citation>
    <scope>NUCLEOTIDE SEQUENCE [LARGE SCALE GENOMIC DNA]</scope>
    <source>
        <strain evidence="1 2">BP-8</strain>
    </source>
</reference>
<proteinExistence type="predicted"/>
<evidence type="ECO:0000313" key="2">
    <source>
        <dbReference type="Proteomes" id="UP001626628"/>
    </source>
</evidence>
<sequence length="154" mass="17385">MTEFVEEVRSRVVRLLRMANTTDDRLRKQIVAYADATPEPPIMGSLGIGTTGCPLCRRTMWQQRDSEGPVWVCAFCGHVETVTVHCPHCEVAMRPPARGWTDHWSCPECPRVATTGESAQEIESRERGRQRALGLLDHALTLRETERSRLRAEG</sequence>
<name>A0ABZ2QXA8_9ACTN</name>
<dbReference type="EMBL" id="CP147982">
    <property type="protein sequence ID" value="WXK78934.1"/>
    <property type="molecule type" value="Genomic_DNA"/>
</dbReference>
<evidence type="ECO:0008006" key="3">
    <source>
        <dbReference type="Google" id="ProtNLM"/>
    </source>
</evidence>
<accession>A0ABZ2QXA8</accession>
<keyword evidence="2" id="KW-1185">Reference proteome</keyword>
<gene>
    <name evidence="1" type="ORF">WAB15_24745</name>
</gene>
<organism evidence="1 2">
    <name type="scientific">Streptomyces sirii</name>
    <dbReference type="NCBI Taxonomy" id="3127701"/>
    <lineage>
        <taxon>Bacteria</taxon>
        <taxon>Bacillati</taxon>
        <taxon>Actinomycetota</taxon>
        <taxon>Actinomycetes</taxon>
        <taxon>Kitasatosporales</taxon>
        <taxon>Streptomycetaceae</taxon>
        <taxon>Streptomyces</taxon>
    </lineage>
</organism>
<dbReference type="Proteomes" id="UP001626628">
    <property type="component" value="Chromosome"/>
</dbReference>